<accession>A0AA38L9P7</accession>
<dbReference type="PROSITE" id="PS50090">
    <property type="entry name" value="MYB_LIKE"/>
    <property type="match status" value="2"/>
</dbReference>
<dbReference type="InterPro" id="IPR009057">
    <property type="entry name" value="Homeodomain-like_sf"/>
</dbReference>
<dbReference type="Proteomes" id="UP000824469">
    <property type="component" value="Unassembled WGS sequence"/>
</dbReference>
<dbReference type="GO" id="GO:0005634">
    <property type="term" value="C:nucleus"/>
    <property type="evidence" value="ECO:0007669"/>
    <property type="project" value="UniProtKB-SubCell"/>
</dbReference>
<name>A0AA38L9P7_TAXCH</name>
<dbReference type="AlphaFoldDB" id="A0AA38L9P7"/>
<evidence type="ECO:0000256" key="3">
    <source>
        <dbReference type="ARBA" id="ARBA00023242"/>
    </source>
</evidence>
<reference evidence="6 7" key="1">
    <citation type="journal article" date="2021" name="Nat. Plants">
        <title>The Taxus genome provides insights into paclitaxel biosynthesis.</title>
        <authorList>
            <person name="Xiong X."/>
            <person name="Gou J."/>
            <person name="Liao Q."/>
            <person name="Li Y."/>
            <person name="Zhou Q."/>
            <person name="Bi G."/>
            <person name="Li C."/>
            <person name="Du R."/>
            <person name="Wang X."/>
            <person name="Sun T."/>
            <person name="Guo L."/>
            <person name="Liang H."/>
            <person name="Lu P."/>
            <person name="Wu Y."/>
            <person name="Zhang Z."/>
            <person name="Ro D.K."/>
            <person name="Shang Y."/>
            <person name="Huang S."/>
            <person name="Yan J."/>
        </authorList>
    </citation>
    <scope>NUCLEOTIDE SEQUENCE [LARGE SCALE GENOMIC DNA]</scope>
    <source>
        <strain evidence="6">Ta-2019</strain>
    </source>
</reference>
<dbReference type="InterPro" id="IPR017930">
    <property type="entry name" value="Myb_dom"/>
</dbReference>
<evidence type="ECO:0000313" key="7">
    <source>
        <dbReference type="Proteomes" id="UP000824469"/>
    </source>
</evidence>
<dbReference type="GO" id="GO:0003677">
    <property type="term" value="F:DNA binding"/>
    <property type="evidence" value="ECO:0007669"/>
    <property type="project" value="UniProtKB-KW"/>
</dbReference>
<sequence length="234" mass="27192">MGRAPYHHESSTVRRHKKGPWTPEEDLLLIKYIQTHGEGQWRTLSLRAGLAYLPLNLYFFIECKHLRKSSLPFSGLQRCGKGCRLRWMNYLRPNVKRGNISLEEEDLITRLHKLLGNRWSLIAGRVPGRTDNEIKNHWNSHLSKKLRRNNRTASSHLELPMIKPLHGKIWECDRMASLLENSYVCAGDLTAKNNFFNGNSIPCNYTKDFVVTQQYSQQENLLNGSHCNTEDSYQ</sequence>
<comment type="caution">
    <text evidence="6">The sequence shown here is derived from an EMBL/GenBank/DDBJ whole genome shotgun (WGS) entry which is preliminary data.</text>
</comment>
<dbReference type="SMART" id="SM00717">
    <property type="entry name" value="SANT"/>
    <property type="match status" value="2"/>
</dbReference>
<feature type="domain" description="Myb-like" evidence="4">
    <location>
        <begin position="92"/>
        <end position="142"/>
    </location>
</feature>
<feature type="domain" description="Myb-like" evidence="4">
    <location>
        <begin position="13"/>
        <end position="91"/>
    </location>
</feature>
<evidence type="ECO:0000256" key="1">
    <source>
        <dbReference type="ARBA" id="ARBA00004123"/>
    </source>
</evidence>
<keyword evidence="7" id="KW-1185">Reference proteome</keyword>
<dbReference type="PANTHER" id="PTHR47999:SF96">
    <property type="entry name" value="TRANSCRIPTION REPRESSOR MYB6-LIKE"/>
    <property type="match status" value="1"/>
</dbReference>
<dbReference type="Gene3D" id="1.10.10.60">
    <property type="entry name" value="Homeodomain-like"/>
    <property type="match status" value="2"/>
</dbReference>
<dbReference type="CDD" id="cd00167">
    <property type="entry name" value="SANT"/>
    <property type="match status" value="2"/>
</dbReference>
<evidence type="ECO:0000259" key="4">
    <source>
        <dbReference type="PROSITE" id="PS50090"/>
    </source>
</evidence>
<feature type="non-terminal residue" evidence="6">
    <location>
        <position position="234"/>
    </location>
</feature>
<organism evidence="6 7">
    <name type="scientific">Taxus chinensis</name>
    <name type="common">Chinese yew</name>
    <name type="synonym">Taxus wallichiana var. chinensis</name>
    <dbReference type="NCBI Taxonomy" id="29808"/>
    <lineage>
        <taxon>Eukaryota</taxon>
        <taxon>Viridiplantae</taxon>
        <taxon>Streptophyta</taxon>
        <taxon>Embryophyta</taxon>
        <taxon>Tracheophyta</taxon>
        <taxon>Spermatophyta</taxon>
        <taxon>Pinopsida</taxon>
        <taxon>Pinidae</taxon>
        <taxon>Conifers II</taxon>
        <taxon>Cupressales</taxon>
        <taxon>Taxaceae</taxon>
        <taxon>Taxus</taxon>
    </lineage>
</organism>
<keyword evidence="2" id="KW-0238">DNA-binding</keyword>
<proteinExistence type="predicted"/>
<feature type="domain" description="HTH myb-type" evidence="5">
    <location>
        <begin position="15"/>
        <end position="42"/>
    </location>
</feature>
<comment type="subcellular location">
    <subcellularLocation>
        <location evidence="1">Nucleus</location>
    </subcellularLocation>
</comment>
<dbReference type="InterPro" id="IPR001005">
    <property type="entry name" value="SANT/Myb"/>
</dbReference>
<dbReference type="Pfam" id="PF00249">
    <property type="entry name" value="Myb_DNA-binding"/>
    <property type="match status" value="2"/>
</dbReference>
<gene>
    <name evidence="6" type="ORF">KI387_018723</name>
</gene>
<dbReference type="PANTHER" id="PTHR47999">
    <property type="entry name" value="TRANSCRIPTION FACTOR MYB8-RELATED-RELATED"/>
    <property type="match status" value="1"/>
</dbReference>
<dbReference type="SUPFAM" id="SSF46689">
    <property type="entry name" value="Homeodomain-like"/>
    <property type="match status" value="2"/>
</dbReference>
<protein>
    <submittedName>
        <fullName evidence="6">Uncharacterized protein</fullName>
    </submittedName>
</protein>
<dbReference type="EMBL" id="JAHRHJ020000004">
    <property type="protein sequence ID" value="KAH9316954.1"/>
    <property type="molecule type" value="Genomic_DNA"/>
</dbReference>
<dbReference type="InterPro" id="IPR015495">
    <property type="entry name" value="Myb_TF_plants"/>
</dbReference>
<evidence type="ECO:0000313" key="6">
    <source>
        <dbReference type="EMBL" id="KAH9316954.1"/>
    </source>
</evidence>
<evidence type="ECO:0000256" key="2">
    <source>
        <dbReference type="ARBA" id="ARBA00023125"/>
    </source>
</evidence>
<keyword evidence="3" id="KW-0539">Nucleus</keyword>
<evidence type="ECO:0000259" key="5">
    <source>
        <dbReference type="PROSITE" id="PS51294"/>
    </source>
</evidence>
<dbReference type="PROSITE" id="PS51294">
    <property type="entry name" value="HTH_MYB"/>
    <property type="match status" value="2"/>
</dbReference>
<feature type="domain" description="HTH myb-type" evidence="5">
    <location>
        <begin position="92"/>
        <end position="146"/>
    </location>
</feature>